<comment type="caution">
    <text evidence="2">The sequence shown here is derived from an EMBL/GenBank/DDBJ whole genome shotgun (WGS) entry which is preliminary data.</text>
</comment>
<reference evidence="2 3" key="1">
    <citation type="submission" date="2020-02" db="EMBL/GenBank/DDBJ databases">
        <title>Draft genome sequence of Haematococcus lacustris strain NIES-144.</title>
        <authorList>
            <person name="Morimoto D."/>
            <person name="Nakagawa S."/>
            <person name="Yoshida T."/>
            <person name="Sawayama S."/>
        </authorList>
    </citation>
    <scope>NUCLEOTIDE SEQUENCE [LARGE SCALE GENOMIC DNA]</scope>
    <source>
        <strain evidence="2 3">NIES-144</strain>
    </source>
</reference>
<organism evidence="2 3">
    <name type="scientific">Haematococcus lacustris</name>
    <name type="common">Green alga</name>
    <name type="synonym">Haematococcus pluvialis</name>
    <dbReference type="NCBI Taxonomy" id="44745"/>
    <lineage>
        <taxon>Eukaryota</taxon>
        <taxon>Viridiplantae</taxon>
        <taxon>Chlorophyta</taxon>
        <taxon>core chlorophytes</taxon>
        <taxon>Chlorophyceae</taxon>
        <taxon>CS clade</taxon>
        <taxon>Chlamydomonadales</taxon>
        <taxon>Haematococcaceae</taxon>
        <taxon>Haematococcus</taxon>
    </lineage>
</organism>
<evidence type="ECO:0000313" key="3">
    <source>
        <dbReference type="Proteomes" id="UP000485058"/>
    </source>
</evidence>
<dbReference type="Pfam" id="PF09725">
    <property type="entry name" value="Fra10Ac1"/>
    <property type="match status" value="1"/>
</dbReference>
<evidence type="ECO:0008006" key="4">
    <source>
        <dbReference type="Google" id="ProtNLM"/>
    </source>
</evidence>
<accession>A0A699YFZ9</accession>
<dbReference type="AlphaFoldDB" id="A0A699YFZ9"/>
<protein>
    <recommendedName>
        <fullName evidence="4">Protein FRA10AC1</fullName>
    </recommendedName>
</protein>
<dbReference type="PANTHER" id="PTHR11567:SF25">
    <property type="entry name" value="PROTEIN FRA10AC1"/>
    <property type="match status" value="1"/>
</dbReference>
<evidence type="ECO:0000256" key="1">
    <source>
        <dbReference type="SAM" id="MobiDB-lite"/>
    </source>
</evidence>
<feature type="region of interest" description="Disordered" evidence="1">
    <location>
        <begin position="183"/>
        <end position="230"/>
    </location>
</feature>
<sequence>MSMTAHQRHTALINDYMQYYGGAQKMAAAGGLEAHARQQRAAKVQETDLAALTAAHRFIREPGDDATTAYGARLARRYYNRLFREYCIADLSRYKESKLGLRWRTQAEVVSGKGQFVCGVKGCSAQEGLASYEVNFAYTEAGAAKQALVKLRCCLECALKLNYKREKAFRKLQAKQLTLPSGPRKRVATAVADDEHTAPRSAGWEEGEDKEWVAPPPVKDAAGGAGQKTTAEAALQGVGSGVQQPSVLSADNSVWEAKPAQEAVASAEEELDAYLEAMFM</sequence>
<proteinExistence type="predicted"/>
<gene>
    <name evidence="2" type="ORF">HaLaN_03121</name>
</gene>
<dbReference type="PANTHER" id="PTHR11567">
    <property type="entry name" value="ACID PHOSPHATASE-RELATED"/>
    <property type="match status" value="1"/>
</dbReference>
<dbReference type="Proteomes" id="UP000485058">
    <property type="component" value="Unassembled WGS sequence"/>
</dbReference>
<dbReference type="InterPro" id="IPR050645">
    <property type="entry name" value="Histidine_acid_phosphatase"/>
</dbReference>
<dbReference type="GO" id="GO:0016791">
    <property type="term" value="F:phosphatase activity"/>
    <property type="evidence" value="ECO:0007669"/>
    <property type="project" value="TreeGrafter"/>
</dbReference>
<evidence type="ECO:0000313" key="2">
    <source>
        <dbReference type="EMBL" id="GFH08195.1"/>
    </source>
</evidence>
<dbReference type="InterPro" id="IPR019129">
    <property type="entry name" value="Folate-sensitive_fs_Fra10Ac1"/>
</dbReference>
<name>A0A699YFZ9_HAELA</name>
<dbReference type="EMBL" id="BLLF01000145">
    <property type="protein sequence ID" value="GFH08195.1"/>
    <property type="molecule type" value="Genomic_DNA"/>
</dbReference>
<keyword evidence="3" id="KW-1185">Reference proteome</keyword>